<organism evidence="1 2">
    <name type="scientific">Saccharopolyspora taberi</name>
    <dbReference type="NCBI Taxonomy" id="60895"/>
    <lineage>
        <taxon>Bacteria</taxon>
        <taxon>Bacillati</taxon>
        <taxon>Actinomycetota</taxon>
        <taxon>Actinomycetes</taxon>
        <taxon>Pseudonocardiales</taxon>
        <taxon>Pseudonocardiaceae</taxon>
        <taxon>Saccharopolyspora</taxon>
    </lineage>
</organism>
<protein>
    <submittedName>
        <fullName evidence="1">Uncharacterized protein</fullName>
    </submittedName>
</protein>
<accession>A0ABN3VBP9</accession>
<sequence>MSDNTRLLVNVEDEGAAPEELEHLTRALRAELLELDVDDVEFVPAAEPPPSSRGWADVQPDALLVLLTPELVRSVVSALAQWFGRMGSRTRQLKLVLGDTEIVLSDASPEERERLVEHFIAATGQR</sequence>
<reference evidence="1 2" key="1">
    <citation type="journal article" date="2019" name="Int. J. Syst. Evol. Microbiol.">
        <title>The Global Catalogue of Microorganisms (GCM) 10K type strain sequencing project: providing services to taxonomists for standard genome sequencing and annotation.</title>
        <authorList>
            <consortium name="The Broad Institute Genomics Platform"/>
            <consortium name="The Broad Institute Genome Sequencing Center for Infectious Disease"/>
            <person name="Wu L."/>
            <person name="Ma J."/>
        </authorList>
    </citation>
    <scope>NUCLEOTIDE SEQUENCE [LARGE SCALE GENOMIC DNA]</scope>
    <source>
        <strain evidence="1 2">JCM 9383</strain>
    </source>
</reference>
<keyword evidence="2" id="KW-1185">Reference proteome</keyword>
<dbReference type="Proteomes" id="UP001500979">
    <property type="component" value="Unassembled WGS sequence"/>
</dbReference>
<evidence type="ECO:0000313" key="2">
    <source>
        <dbReference type="Proteomes" id="UP001500979"/>
    </source>
</evidence>
<comment type="caution">
    <text evidence="1">The sequence shown here is derived from an EMBL/GenBank/DDBJ whole genome shotgun (WGS) entry which is preliminary data.</text>
</comment>
<gene>
    <name evidence="1" type="ORF">GCM10010470_21300</name>
</gene>
<proteinExistence type="predicted"/>
<dbReference type="RefSeq" id="WP_344679405.1">
    <property type="nucleotide sequence ID" value="NZ_BAAAUX010000011.1"/>
</dbReference>
<name>A0ABN3VBP9_9PSEU</name>
<evidence type="ECO:0000313" key="1">
    <source>
        <dbReference type="EMBL" id="GAA2786707.1"/>
    </source>
</evidence>
<dbReference type="EMBL" id="BAAAUX010000011">
    <property type="protein sequence ID" value="GAA2786707.1"/>
    <property type="molecule type" value="Genomic_DNA"/>
</dbReference>